<gene>
    <name evidence="9" type="ORF">PR048_005573</name>
</gene>
<keyword evidence="6" id="KW-0695">RNA-directed DNA polymerase</keyword>
<feature type="domain" description="Reverse transcriptase RNase H-like" evidence="8">
    <location>
        <begin position="23"/>
        <end position="88"/>
    </location>
</feature>
<evidence type="ECO:0000256" key="2">
    <source>
        <dbReference type="ARBA" id="ARBA00022695"/>
    </source>
</evidence>
<evidence type="ECO:0000256" key="3">
    <source>
        <dbReference type="ARBA" id="ARBA00022722"/>
    </source>
</evidence>
<keyword evidence="10" id="KW-1185">Reference proteome</keyword>
<evidence type="ECO:0000256" key="6">
    <source>
        <dbReference type="ARBA" id="ARBA00022918"/>
    </source>
</evidence>
<dbReference type="Proteomes" id="UP001159363">
    <property type="component" value="Chromosome 2"/>
</dbReference>
<name>A0ABQ9I8J4_9NEOP</name>
<feature type="region of interest" description="Disordered" evidence="7">
    <location>
        <begin position="223"/>
        <end position="284"/>
    </location>
</feature>
<keyword evidence="5" id="KW-0378">Hydrolase</keyword>
<protein>
    <recommendedName>
        <fullName evidence="8">Reverse transcriptase RNase H-like domain-containing protein</fullName>
    </recommendedName>
</protein>
<evidence type="ECO:0000259" key="8">
    <source>
        <dbReference type="Pfam" id="PF17917"/>
    </source>
</evidence>
<keyword evidence="4" id="KW-0255">Endonuclease</keyword>
<dbReference type="PANTHER" id="PTHR37984:SF8">
    <property type="entry name" value="CCHC-TYPE DOMAIN-CONTAINING PROTEIN"/>
    <property type="match status" value="1"/>
</dbReference>
<accession>A0ABQ9I8J4</accession>
<dbReference type="InterPro" id="IPR043502">
    <property type="entry name" value="DNA/RNA_pol_sf"/>
</dbReference>
<evidence type="ECO:0000256" key="1">
    <source>
        <dbReference type="ARBA" id="ARBA00022679"/>
    </source>
</evidence>
<sequence length="284" mass="32020">MQAATQWHQCCSKKINQLLVHPKHLPKAQMNYSQIENEAFAILTACKKFQKHIRGNKNVQIESDHKPPEAIFKKPFLDAPARLQRILFEVLPYNRTMTYVKGLQLYIVEALSRVSHNTPEVDVTPTFEIHVLTPLSKESTMELQQAIDSKAPKHWVPAKIVQPVPKSGSYIIDTPTGRYRRNSWFVRPRDASLPAISTQVNGKRPVYLGEKTYDVVEQAPYTAAGPSQQLAPTRSCSRSTSPDFLGFGGDLQKRDNPNVDTSALSAPKKTRSRRNVIPPLKVDL</sequence>
<evidence type="ECO:0000313" key="10">
    <source>
        <dbReference type="Proteomes" id="UP001159363"/>
    </source>
</evidence>
<dbReference type="InterPro" id="IPR050951">
    <property type="entry name" value="Retrovirus_Pol_polyprotein"/>
</dbReference>
<keyword evidence="3" id="KW-0540">Nuclease</keyword>
<evidence type="ECO:0000256" key="7">
    <source>
        <dbReference type="SAM" id="MobiDB-lite"/>
    </source>
</evidence>
<proteinExistence type="predicted"/>
<keyword evidence="2" id="KW-0548">Nucleotidyltransferase</keyword>
<keyword evidence="1" id="KW-0808">Transferase</keyword>
<dbReference type="EMBL" id="JARBHB010000002">
    <property type="protein sequence ID" value="KAJ8892992.1"/>
    <property type="molecule type" value="Genomic_DNA"/>
</dbReference>
<evidence type="ECO:0000256" key="5">
    <source>
        <dbReference type="ARBA" id="ARBA00022801"/>
    </source>
</evidence>
<reference evidence="9 10" key="1">
    <citation type="submission" date="2023-02" db="EMBL/GenBank/DDBJ databases">
        <title>LHISI_Scaffold_Assembly.</title>
        <authorList>
            <person name="Stuart O.P."/>
            <person name="Cleave R."/>
            <person name="Magrath M.J.L."/>
            <person name="Mikheyev A.S."/>
        </authorList>
    </citation>
    <scope>NUCLEOTIDE SEQUENCE [LARGE SCALE GENOMIC DNA]</scope>
    <source>
        <strain evidence="9">Daus_M_001</strain>
        <tissue evidence="9">Leg muscle</tissue>
    </source>
</reference>
<dbReference type="Pfam" id="PF17917">
    <property type="entry name" value="RT_RNaseH"/>
    <property type="match status" value="1"/>
</dbReference>
<dbReference type="SUPFAM" id="SSF56672">
    <property type="entry name" value="DNA/RNA polymerases"/>
    <property type="match status" value="1"/>
</dbReference>
<evidence type="ECO:0000313" key="9">
    <source>
        <dbReference type="EMBL" id="KAJ8892992.1"/>
    </source>
</evidence>
<dbReference type="PANTHER" id="PTHR37984">
    <property type="entry name" value="PROTEIN CBG26694"/>
    <property type="match status" value="1"/>
</dbReference>
<comment type="caution">
    <text evidence="9">The sequence shown here is derived from an EMBL/GenBank/DDBJ whole genome shotgun (WGS) entry which is preliminary data.</text>
</comment>
<dbReference type="InterPro" id="IPR041373">
    <property type="entry name" value="RT_RNaseH"/>
</dbReference>
<evidence type="ECO:0000256" key="4">
    <source>
        <dbReference type="ARBA" id="ARBA00022759"/>
    </source>
</evidence>
<feature type="compositionally biased region" description="Polar residues" evidence="7">
    <location>
        <begin position="225"/>
        <end position="242"/>
    </location>
</feature>
<organism evidence="9 10">
    <name type="scientific">Dryococelus australis</name>
    <dbReference type="NCBI Taxonomy" id="614101"/>
    <lineage>
        <taxon>Eukaryota</taxon>
        <taxon>Metazoa</taxon>
        <taxon>Ecdysozoa</taxon>
        <taxon>Arthropoda</taxon>
        <taxon>Hexapoda</taxon>
        <taxon>Insecta</taxon>
        <taxon>Pterygota</taxon>
        <taxon>Neoptera</taxon>
        <taxon>Polyneoptera</taxon>
        <taxon>Phasmatodea</taxon>
        <taxon>Verophasmatodea</taxon>
        <taxon>Anareolatae</taxon>
        <taxon>Phasmatidae</taxon>
        <taxon>Eurycanthinae</taxon>
        <taxon>Dryococelus</taxon>
    </lineage>
</organism>